<organism evidence="1 2">
    <name type="scientific">Lihuaxuella thermophila</name>
    <dbReference type="NCBI Taxonomy" id="1173111"/>
    <lineage>
        <taxon>Bacteria</taxon>
        <taxon>Bacillati</taxon>
        <taxon>Bacillota</taxon>
        <taxon>Bacilli</taxon>
        <taxon>Bacillales</taxon>
        <taxon>Thermoactinomycetaceae</taxon>
        <taxon>Lihuaxuella</taxon>
    </lineage>
</organism>
<dbReference type="RefSeq" id="WP_170839783.1">
    <property type="nucleotide sequence ID" value="NZ_FOCQ01000005.1"/>
</dbReference>
<sequence length="310" mass="34971">MVFKKFMAKLGKGAAQVDLVLDQEEYTLGEQVSGELVIQGGTVPQEINGIDIDFMMSVHTEKQEQTVLIHRFPFPGSFQIQPGERKTLPFSYELPKNLLLSGYSVSYYFVTHLDIAGAVDSTDRDPVLIMPPQRLQNIFTALEQLGFREKYGSRSFDGYMQEFEFSPTSFLKEEAKELGFVAGMEEEGIRLLLEMDLYSFTGEQELKREVWIENRVLDDPGQLVPFLRQVLTEMVEHPHSYVHDKQRFYHHFRHKLSGITGAVGAFAAGLIAAEAFQDIVEDGFAADFGEGEESDDVGLFDGLFGGEEDL</sequence>
<evidence type="ECO:0000313" key="2">
    <source>
        <dbReference type="Proteomes" id="UP000199695"/>
    </source>
</evidence>
<dbReference type="PANTHER" id="PTHR40053">
    <property type="entry name" value="SPORULATION-CONTROL PROTEIN SPO0M"/>
    <property type="match status" value="1"/>
</dbReference>
<keyword evidence="2" id="KW-1185">Reference proteome</keyword>
<name>A0A1H8DAG6_9BACL</name>
<dbReference type="PANTHER" id="PTHR40053:SF1">
    <property type="entry name" value="SPORULATION-CONTROL PROTEIN SPO0M"/>
    <property type="match status" value="1"/>
</dbReference>
<dbReference type="AlphaFoldDB" id="A0A1H8DAG6"/>
<proteinExistence type="predicted"/>
<dbReference type="STRING" id="1173111.SAMN05444955_10576"/>
<dbReference type="Proteomes" id="UP000199695">
    <property type="component" value="Unassembled WGS sequence"/>
</dbReference>
<dbReference type="Pfam" id="PF07070">
    <property type="entry name" value="Spo0M"/>
    <property type="match status" value="1"/>
</dbReference>
<accession>A0A1H8DAG6</accession>
<dbReference type="InterPro" id="IPR014752">
    <property type="entry name" value="Arrestin-like_C"/>
</dbReference>
<evidence type="ECO:0000313" key="1">
    <source>
        <dbReference type="EMBL" id="SEN04156.1"/>
    </source>
</evidence>
<dbReference type="EMBL" id="FOCQ01000005">
    <property type="protein sequence ID" value="SEN04156.1"/>
    <property type="molecule type" value="Genomic_DNA"/>
</dbReference>
<dbReference type="InterPro" id="IPR014756">
    <property type="entry name" value="Ig_E-set"/>
</dbReference>
<dbReference type="InterPro" id="IPR009776">
    <property type="entry name" value="Spore_0_M"/>
</dbReference>
<reference evidence="1 2" key="1">
    <citation type="submission" date="2016-10" db="EMBL/GenBank/DDBJ databases">
        <authorList>
            <person name="de Groot N.N."/>
        </authorList>
    </citation>
    <scope>NUCLEOTIDE SEQUENCE [LARGE SCALE GENOMIC DNA]</scope>
    <source>
        <strain evidence="1 2">DSM 46701</strain>
    </source>
</reference>
<dbReference type="SUPFAM" id="SSF81296">
    <property type="entry name" value="E set domains"/>
    <property type="match status" value="1"/>
</dbReference>
<dbReference type="Gene3D" id="2.60.40.640">
    <property type="match status" value="1"/>
</dbReference>
<protein>
    <submittedName>
        <fullName evidence="1">Sporulation-control protein</fullName>
    </submittedName>
</protein>
<gene>
    <name evidence="1" type="ORF">SAMN05444955_10576</name>
</gene>